<dbReference type="EMBL" id="PJQY01000835">
    <property type="protein sequence ID" value="PQQ07662.1"/>
    <property type="molecule type" value="Genomic_DNA"/>
</dbReference>
<keyword evidence="2" id="KW-1185">Reference proteome</keyword>
<sequence>MSISKVALVIEPCNRVVVPAAKSCCCYAFAVIRLRGGTAACVWYVLSIARSRGGISAASGAVVEKLWC</sequence>
<gene>
    <name evidence="1" type="ORF">Pyn_05634</name>
</gene>
<accession>A0A314YJ64</accession>
<dbReference type="AlphaFoldDB" id="A0A314YJ64"/>
<name>A0A314YJ64_PRUYE</name>
<organism evidence="1 2">
    <name type="scientific">Prunus yedoensis var. nudiflora</name>
    <dbReference type="NCBI Taxonomy" id="2094558"/>
    <lineage>
        <taxon>Eukaryota</taxon>
        <taxon>Viridiplantae</taxon>
        <taxon>Streptophyta</taxon>
        <taxon>Embryophyta</taxon>
        <taxon>Tracheophyta</taxon>
        <taxon>Spermatophyta</taxon>
        <taxon>Magnoliopsida</taxon>
        <taxon>eudicotyledons</taxon>
        <taxon>Gunneridae</taxon>
        <taxon>Pentapetalae</taxon>
        <taxon>rosids</taxon>
        <taxon>fabids</taxon>
        <taxon>Rosales</taxon>
        <taxon>Rosaceae</taxon>
        <taxon>Amygdaloideae</taxon>
        <taxon>Amygdaleae</taxon>
        <taxon>Prunus</taxon>
    </lineage>
</organism>
<proteinExistence type="predicted"/>
<protein>
    <submittedName>
        <fullName evidence="1">Uncharacterized protein</fullName>
    </submittedName>
</protein>
<evidence type="ECO:0000313" key="2">
    <source>
        <dbReference type="Proteomes" id="UP000250321"/>
    </source>
</evidence>
<dbReference type="Proteomes" id="UP000250321">
    <property type="component" value="Unassembled WGS sequence"/>
</dbReference>
<evidence type="ECO:0000313" key="1">
    <source>
        <dbReference type="EMBL" id="PQQ07662.1"/>
    </source>
</evidence>
<comment type="caution">
    <text evidence="1">The sequence shown here is derived from an EMBL/GenBank/DDBJ whole genome shotgun (WGS) entry which is preliminary data.</text>
</comment>
<reference evidence="1 2" key="1">
    <citation type="submission" date="2018-02" db="EMBL/GenBank/DDBJ databases">
        <title>Draft genome of wild Prunus yedoensis var. nudiflora.</title>
        <authorList>
            <person name="Baek S."/>
            <person name="Kim J.-H."/>
            <person name="Choi K."/>
            <person name="Kim G.-B."/>
            <person name="Cho A."/>
            <person name="Jang H."/>
            <person name="Shin C.-H."/>
            <person name="Yu H.-J."/>
            <person name="Mun J.-H."/>
        </authorList>
    </citation>
    <scope>NUCLEOTIDE SEQUENCE [LARGE SCALE GENOMIC DNA]</scope>
    <source>
        <strain evidence="2">cv. Jeju island</strain>
        <tissue evidence="1">Leaf</tissue>
    </source>
</reference>